<evidence type="ECO:0000313" key="2">
    <source>
        <dbReference type="Proteomes" id="UP000298493"/>
    </source>
</evidence>
<dbReference type="AlphaFoldDB" id="A0A4Z1P5V6"/>
<evidence type="ECO:0000313" key="1">
    <source>
        <dbReference type="EMBL" id="TID16365.1"/>
    </source>
</evidence>
<protein>
    <submittedName>
        <fullName evidence="1">Uncharacterized protein</fullName>
    </submittedName>
</protein>
<keyword evidence="2" id="KW-1185">Reference proteome</keyword>
<dbReference type="EMBL" id="SNSC02000018">
    <property type="protein sequence ID" value="TID16365.1"/>
    <property type="molecule type" value="Genomic_DNA"/>
</dbReference>
<comment type="caution">
    <text evidence="1">The sequence shown here is derived from an EMBL/GenBank/DDBJ whole genome shotgun (WGS) entry which is preliminary data.</text>
</comment>
<name>A0A4Z1P5V6_9PEZI</name>
<accession>A0A4Z1P5V6</accession>
<sequence length="96" mass="10886">MSPEQKTALIAQSQHLREMIKGDTSSRSPIGFKTDMYSQKTRLLVTWEMIEGIHQALVDLFERVQNVFMHGFVEPHFSGEEGDAAYSVPEDWNGTA</sequence>
<gene>
    <name evidence="1" type="ORF">E6O75_ATG11483</name>
</gene>
<reference evidence="1 2" key="1">
    <citation type="submission" date="2019-04" db="EMBL/GenBank/DDBJ databases">
        <title>High contiguity whole genome sequence and gene annotation resource for two Venturia nashicola isolates.</title>
        <authorList>
            <person name="Prokchorchik M."/>
            <person name="Won K."/>
            <person name="Lee Y."/>
            <person name="Choi E.D."/>
            <person name="Segonzac C."/>
            <person name="Sohn K.H."/>
        </authorList>
    </citation>
    <scope>NUCLEOTIDE SEQUENCE [LARGE SCALE GENOMIC DNA]</scope>
    <source>
        <strain evidence="1 2">PRI2</strain>
    </source>
</reference>
<proteinExistence type="predicted"/>
<organism evidence="1 2">
    <name type="scientific">Venturia nashicola</name>
    <dbReference type="NCBI Taxonomy" id="86259"/>
    <lineage>
        <taxon>Eukaryota</taxon>
        <taxon>Fungi</taxon>
        <taxon>Dikarya</taxon>
        <taxon>Ascomycota</taxon>
        <taxon>Pezizomycotina</taxon>
        <taxon>Dothideomycetes</taxon>
        <taxon>Pleosporomycetidae</taxon>
        <taxon>Venturiales</taxon>
        <taxon>Venturiaceae</taxon>
        <taxon>Venturia</taxon>
    </lineage>
</organism>
<dbReference type="Proteomes" id="UP000298493">
    <property type="component" value="Unassembled WGS sequence"/>
</dbReference>